<reference evidence="2 3" key="1">
    <citation type="journal article" date="2018" name="Nat. Ecol. Evol.">
        <title>Genomic signatures of mitonuclear coevolution across populations of Tigriopus californicus.</title>
        <authorList>
            <person name="Barreto F.S."/>
            <person name="Watson E.T."/>
            <person name="Lima T.G."/>
            <person name="Willett C.S."/>
            <person name="Edmands S."/>
            <person name="Li W."/>
            <person name="Burton R.S."/>
        </authorList>
    </citation>
    <scope>NUCLEOTIDE SEQUENCE [LARGE SCALE GENOMIC DNA]</scope>
    <source>
        <strain evidence="2 3">San Diego</strain>
    </source>
</reference>
<protein>
    <submittedName>
        <fullName evidence="2">Uncharacterized protein</fullName>
    </submittedName>
</protein>
<organism evidence="2 3">
    <name type="scientific">Tigriopus californicus</name>
    <name type="common">Marine copepod</name>
    <dbReference type="NCBI Taxonomy" id="6832"/>
    <lineage>
        <taxon>Eukaryota</taxon>
        <taxon>Metazoa</taxon>
        <taxon>Ecdysozoa</taxon>
        <taxon>Arthropoda</taxon>
        <taxon>Crustacea</taxon>
        <taxon>Multicrustacea</taxon>
        <taxon>Hexanauplia</taxon>
        <taxon>Copepoda</taxon>
        <taxon>Harpacticoida</taxon>
        <taxon>Harpacticidae</taxon>
        <taxon>Tigriopus</taxon>
    </lineage>
</organism>
<feature type="region of interest" description="Disordered" evidence="1">
    <location>
        <begin position="1"/>
        <end position="21"/>
    </location>
</feature>
<feature type="compositionally biased region" description="Basic and acidic residues" evidence="1">
    <location>
        <begin position="138"/>
        <end position="147"/>
    </location>
</feature>
<evidence type="ECO:0000313" key="2">
    <source>
        <dbReference type="EMBL" id="TRY73286.1"/>
    </source>
</evidence>
<dbReference type="OrthoDB" id="6328661at2759"/>
<dbReference type="EMBL" id="VCGU01000007">
    <property type="protein sequence ID" value="TRY73286.1"/>
    <property type="molecule type" value="Genomic_DNA"/>
</dbReference>
<evidence type="ECO:0000256" key="1">
    <source>
        <dbReference type="SAM" id="MobiDB-lite"/>
    </source>
</evidence>
<gene>
    <name evidence="2" type="ORF">TCAL_00899</name>
</gene>
<name>A0A553P6H5_TIGCA</name>
<feature type="region of interest" description="Disordered" evidence="1">
    <location>
        <begin position="119"/>
        <end position="166"/>
    </location>
</feature>
<evidence type="ECO:0000313" key="3">
    <source>
        <dbReference type="Proteomes" id="UP000318571"/>
    </source>
</evidence>
<feature type="compositionally biased region" description="Low complexity" evidence="1">
    <location>
        <begin position="150"/>
        <end position="162"/>
    </location>
</feature>
<accession>A0A553P6H5</accession>
<feature type="compositionally biased region" description="Low complexity" evidence="1">
    <location>
        <begin position="1"/>
        <end position="20"/>
    </location>
</feature>
<feature type="compositionally biased region" description="Polar residues" evidence="1">
    <location>
        <begin position="119"/>
        <end position="128"/>
    </location>
</feature>
<dbReference type="AlphaFoldDB" id="A0A553P6H5"/>
<dbReference type="Proteomes" id="UP000318571">
    <property type="component" value="Chromosome 3"/>
</dbReference>
<sequence length="290" mass="32489">MTSRSEAETQSTSESEQPSTNHLFPFQLGDIIMTSLHCESILNGPALSPNRLRKPKKVRCRTWMRRNSNESIQNKVYEVVEGATSLCFSDDGSWFQGNILPPKHCVYKIIGNRIDTVKETSTQVTPSPADSGYASPPKDPEACKPGERQSYTSYNSTCSNSDSDLDPDLVQAVMDQWDLEDDDSDLEDGENPPNVEFYRVTVADFETGINYRLNGVKVIRKNSECEIKSDKLKFKSEKCLKGALADQALVNQMGPSFADQNLTVFKGDVTFKYQDQVCNPVNVIESKWCL</sequence>
<comment type="caution">
    <text evidence="2">The sequence shown here is derived from an EMBL/GenBank/DDBJ whole genome shotgun (WGS) entry which is preliminary data.</text>
</comment>
<proteinExistence type="predicted"/>
<keyword evidence="3" id="KW-1185">Reference proteome</keyword>